<organism evidence="10 11">
    <name type="scientific">Rhodotorula graminis (strain WP1)</name>
    <dbReference type="NCBI Taxonomy" id="578459"/>
    <lineage>
        <taxon>Eukaryota</taxon>
        <taxon>Fungi</taxon>
        <taxon>Dikarya</taxon>
        <taxon>Basidiomycota</taxon>
        <taxon>Pucciniomycotina</taxon>
        <taxon>Microbotryomycetes</taxon>
        <taxon>Sporidiobolales</taxon>
        <taxon>Sporidiobolaceae</taxon>
        <taxon>Rhodotorula</taxon>
    </lineage>
</organism>
<evidence type="ECO:0000256" key="6">
    <source>
        <dbReference type="ARBA" id="ARBA00023121"/>
    </source>
</evidence>
<feature type="compositionally biased region" description="Low complexity" evidence="8">
    <location>
        <begin position="62"/>
        <end position="77"/>
    </location>
</feature>
<evidence type="ECO:0000256" key="7">
    <source>
        <dbReference type="ARBA" id="ARBA00023136"/>
    </source>
</evidence>
<dbReference type="InterPro" id="IPR036871">
    <property type="entry name" value="PX_dom_sf"/>
</dbReference>
<feature type="domain" description="PX" evidence="9">
    <location>
        <begin position="85"/>
        <end position="207"/>
    </location>
</feature>
<comment type="subcellular location">
    <subcellularLocation>
        <location evidence="2">Cytoplasm</location>
    </subcellularLocation>
    <subcellularLocation>
        <location evidence="1">Membrane</location>
        <topology evidence="1">Peripheral membrane protein</topology>
    </subcellularLocation>
</comment>
<dbReference type="PANTHER" id="PTHR45949">
    <property type="entry name" value="SORTING NEXIN-4"/>
    <property type="match status" value="1"/>
</dbReference>
<dbReference type="STRING" id="578459.A0A194SC46"/>
<evidence type="ECO:0000256" key="2">
    <source>
        <dbReference type="ARBA" id="ARBA00004496"/>
    </source>
</evidence>
<evidence type="ECO:0000256" key="1">
    <source>
        <dbReference type="ARBA" id="ARBA00004170"/>
    </source>
</evidence>
<dbReference type="PANTHER" id="PTHR45949:SF2">
    <property type="entry name" value="SORTING NEXIN-4"/>
    <property type="match status" value="1"/>
</dbReference>
<evidence type="ECO:0000256" key="8">
    <source>
        <dbReference type="SAM" id="MobiDB-lite"/>
    </source>
</evidence>
<dbReference type="AlphaFoldDB" id="A0A194SC46"/>
<dbReference type="PROSITE" id="PS50195">
    <property type="entry name" value="PX"/>
    <property type="match status" value="1"/>
</dbReference>
<evidence type="ECO:0000256" key="4">
    <source>
        <dbReference type="ARBA" id="ARBA00022448"/>
    </source>
</evidence>
<proteinExistence type="inferred from homology"/>
<dbReference type="Proteomes" id="UP000053890">
    <property type="component" value="Unassembled WGS sequence"/>
</dbReference>
<feature type="region of interest" description="Disordered" evidence="8">
    <location>
        <begin position="1"/>
        <end position="83"/>
    </location>
</feature>
<feature type="compositionally biased region" description="Gly residues" evidence="8">
    <location>
        <begin position="48"/>
        <end position="61"/>
    </location>
</feature>
<dbReference type="EMBL" id="KQ474073">
    <property type="protein sequence ID" value="KPV78020.1"/>
    <property type="molecule type" value="Genomic_DNA"/>
</dbReference>
<dbReference type="CDD" id="cd06863">
    <property type="entry name" value="PX_Atg24p"/>
    <property type="match status" value="1"/>
</dbReference>
<name>A0A194SC46_RHOGW</name>
<evidence type="ECO:0000259" key="9">
    <source>
        <dbReference type="PROSITE" id="PS50195"/>
    </source>
</evidence>
<dbReference type="OrthoDB" id="205639at2759"/>
<evidence type="ECO:0000313" key="10">
    <source>
        <dbReference type="EMBL" id="KPV78020.1"/>
    </source>
</evidence>
<keyword evidence="7" id="KW-0472">Membrane</keyword>
<evidence type="ECO:0000256" key="3">
    <source>
        <dbReference type="ARBA" id="ARBA00010883"/>
    </source>
</evidence>
<keyword evidence="11" id="KW-1185">Reference proteome</keyword>
<reference evidence="10 11" key="1">
    <citation type="journal article" date="2015" name="Front. Microbiol.">
        <title>Genome sequence of the plant growth promoting endophytic yeast Rhodotorula graminis WP1.</title>
        <authorList>
            <person name="Firrincieli A."/>
            <person name="Otillar R."/>
            <person name="Salamov A."/>
            <person name="Schmutz J."/>
            <person name="Khan Z."/>
            <person name="Redman R.S."/>
            <person name="Fleck N.D."/>
            <person name="Lindquist E."/>
            <person name="Grigoriev I.V."/>
            <person name="Doty S.L."/>
        </authorList>
    </citation>
    <scope>NUCLEOTIDE SEQUENCE [LARGE SCALE GENOMIC DNA]</scope>
    <source>
        <strain evidence="10 11">WP1</strain>
    </source>
</reference>
<accession>A0A194SC46</accession>
<dbReference type="GO" id="GO:0015031">
    <property type="term" value="P:protein transport"/>
    <property type="evidence" value="ECO:0007669"/>
    <property type="project" value="TreeGrafter"/>
</dbReference>
<dbReference type="SUPFAM" id="SSF64268">
    <property type="entry name" value="PX domain"/>
    <property type="match status" value="1"/>
</dbReference>
<dbReference type="InterPro" id="IPR001683">
    <property type="entry name" value="PX_dom"/>
</dbReference>
<keyword evidence="4" id="KW-0813">Transport</keyword>
<gene>
    <name evidence="10" type="ORF">RHOBADRAFT_65843</name>
</gene>
<dbReference type="GO" id="GO:0032456">
    <property type="term" value="P:endocytic recycling"/>
    <property type="evidence" value="ECO:0007669"/>
    <property type="project" value="TreeGrafter"/>
</dbReference>
<dbReference type="GO" id="GO:0034727">
    <property type="term" value="P:piecemeal microautophagy of the nucleus"/>
    <property type="evidence" value="ECO:0007669"/>
    <property type="project" value="TreeGrafter"/>
</dbReference>
<evidence type="ECO:0000313" key="11">
    <source>
        <dbReference type="Proteomes" id="UP000053890"/>
    </source>
</evidence>
<sequence length="473" mass="52391">MDSFHDEDFSSSVAWETGPPHHPTPSDPPSSSTQQQPYSAYTHDASPGLGGPDLGQAGFGGARSADPNSNANDAALAGPSTGQAVHDVQVRDGKVELEGTSDTFVSYLVCAKTDLPSYGSKTPSARRRYHDFVFLRDALVKDFPACVVPPLPEKHRMEYVIGDRFSPDFIERRRVDLERFLQRIGRHPKLSRTSIYQAFLESSEWNVYKHKHHARTTSTDDAPSGVLDSLSDTLLNAFAKLKKPDERFVVNVLSSHVSRTKLSSLSGDYEDLAVSVQGLGYLESGITEPLMRFERALVDFGSGVKDHSASASEGFLEHVHSLLAYSHAFKGVLKLRDQKQLDFEELSAYLSNVATERDRLAGGYGYGMGLGSYFKEKVESLRGGETDMSRAARLHRLDAKIKELQDAVLHAQETSSAFNDEVMAEHATFRASKRHEMKLLLGAFADGQIRMHKQSIASWDRTIPPLQRIYVES</sequence>
<dbReference type="GO" id="GO:0061709">
    <property type="term" value="P:reticulophagy"/>
    <property type="evidence" value="ECO:0007669"/>
    <property type="project" value="TreeGrafter"/>
</dbReference>
<protein>
    <recommendedName>
        <fullName evidence="9">PX domain-containing protein</fullName>
    </recommendedName>
</protein>
<dbReference type="RefSeq" id="XP_018274069.1">
    <property type="nucleotide sequence ID" value="XM_018418789.1"/>
</dbReference>
<dbReference type="GO" id="GO:0000407">
    <property type="term" value="C:phagophore assembly site"/>
    <property type="evidence" value="ECO:0007669"/>
    <property type="project" value="TreeGrafter"/>
</dbReference>
<dbReference type="OMA" id="LQKSGHY"/>
<dbReference type="GO" id="GO:0000422">
    <property type="term" value="P:autophagy of mitochondrion"/>
    <property type="evidence" value="ECO:0007669"/>
    <property type="project" value="TreeGrafter"/>
</dbReference>
<dbReference type="Pfam" id="PF00787">
    <property type="entry name" value="PX"/>
    <property type="match status" value="1"/>
</dbReference>
<dbReference type="GO" id="GO:0005769">
    <property type="term" value="C:early endosome"/>
    <property type="evidence" value="ECO:0007669"/>
    <property type="project" value="TreeGrafter"/>
</dbReference>
<dbReference type="GO" id="GO:0035091">
    <property type="term" value="F:phosphatidylinositol binding"/>
    <property type="evidence" value="ECO:0007669"/>
    <property type="project" value="InterPro"/>
</dbReference>
<dbReference type="Gene3D" id="3.30.1520.10">
    <property type="entry name" value="Phox-like domain"/>
    <property type="match status" value="1"/>
</dbReference>
<comment type="similarity">
    <text evidence="3">Belongs to the sorting nexin family.</text>
</comment>
<evidence type="ECO:0000256" key="5">
    <source>
        <dbReference type="ARBA" id="ARBA00022490"/>
    </source>
</evidence>
<dbReference type="GO" id="GO:0016020">
    <property type="term" value="C:membrane"/>
    <property type="evidence" value="ECO:0007669"/>
    <property type="project" value="UniProtKB-SubCell"/>
</dbReference>
<dbReference type="GeneID" id="28979236"/>
<keyword evidence="5" id="KW-0963">Cytoplasm</keyword>
<keyword evidence="6" id="KW-0446">Lipid-binding</keyword>
<dbReference type="SMART" id="SM00312">
    <property type="entry name" value="PX"/>
    <property type="match status" value="1"/>
</dbReference>